<dbReference type="GO" id="GO:0016887">
    <property type="term" value="F:ATP hydrolysis activity"/>
    <property type="evidence" value="ECO:0007669"/>
    <property type="project" value="InterPro"/>
</dbReference>
<evidence type="ECO:0000313" key="10">
    <source>
        <dbReference type="EMBL" id="SFF60530.1"/>
    </source>
</evidence>
<keyword evidence="2" id="KW-1003">Cell membrane</keyword>
<dbReference type="SUPFAM" id="SSF52540">
    <property type="entry name" value="P-loop containing nucleoside triphosphate hydrolases"/>
    <property type="match status" value="1"/>
</dbReference>
<dbReference type="InterPro" id="IPR008995">
    <property type="entry name" value="Mo/tungstate-bd_C_term_dom"/>
</dbReference>
<proteinExistence type="predicted"/>
<dbReference type="GO" id="GO:0005524">
    <property type="term" value="F:ATP binding"/>
    <property type="evidence" value="ECO:0007669"/>
    <property type="project" value="UniProtKB-KW"/>
</dbReference>
<dbReference type="Gene3D" id="3.40.50.300">
    <property type="entry name" value="P-loop containing nucleotide triphosphate hydrolases"/>
    <property type="match status" value="1"/>
</dbReference>
<dbReference type="SUPFAM" id="SSF50331">
    <property type="entry name" value="MOP-like"/>
    <property type="match status" value="1"/>
</dbReference>
<dbReference type="InterPro" id="IPR027417">
    <property type="entry name" value="P-loop_NTPase"/>
</dbReference>
<evidence type="ECO:0000256" key="5">
    <source>
        <dbReference type="ARBA" id="ARBA00022840"/>
    </source>
</evidence>
<keyword evidence="3" id="KW-0997">Cell inner membrane</keyword>
<keyword evidence="4" id="KW-0547">Nucleotide-binding</keyword>
<dbReference type="SMART" id="SM00382">
    <property type="entry name" value="AAA"/>
    <property type="match status" value="1"/>
</dbReference>
<keyword evidence="6" id="KW-1278">Translocase</keyword>
<keyword evidence="11" id="KW-1185">Reference proteome</keyword>
<dbReference type="InterPro" id="IPR050093">
    <property type="entry name" value="ABC_SmlMolc_Importer"/>
</dbReference>
<dbReference type="Gene3D" id="2.40.50.140">
    <property type="entry name" value="Nucleic acid-binding proteins"/>
    <property type="match status" value="1"/>
</dbReference>
<dbReference type="OrthoDB" id="9802264at2"/>
<dbReference type="EC" id="7.6.2.9" evidence="8"/>
<dbReference type="PANTHER" id="PTHR42781:SF5">
    <property type="entry name" value="PUTRESCINE TRANSPORT ATP-BINDING PROTEIN POTG"/>
    <property type="match status" value="1"/>
</dbReference>
<dbReference type="InterPro" id="IPR012340">
    <property type="entry name" value="NA-bd_OB-fold"/>
</dbReference>
<evidence type="ECO:0000256" key="3">
    <source>
        <dbReference type="ARBA" id="ARBA00022519"/>
    </source>
</evidence>
<protein>
    <recommendedName>
        <fullName evidence="8">ABC-type quaternary amine transporter</fullName>
        <ecNumber evidence="8">7.6.2.9</ecNumber>
    </recommendedName>
</protein>
<dbReference type="Pfam" id="PF00005">
    <property type="entry name" value="ABC_tran"/>
    <property type="match status" value="1"/>
</dbReference>
<dbReference type="PROSITE" id="PS00211">
    <property type="entry name" value="ABC_TRANSPORTER_1"/>
    <property type="match status" value="1"/>
</dbReference>
<dbReference type="STRING" id="1529.SAMN04487885_10421"/>
<dbReference type="InterPro" id="IPR013611">
    <property type="entry name" value="Transp-assoc_OB_typ2"/>
</dbReference>
<dbReference type="EMBL" id="FOOE01000004">
    <property type="protein sequence ID" value="SFF60530.1"/>
    <property type="molecule type" value="Genomic_DNA"/>
</dbReference>
<gene>
    <name evidence="10" type="ORF">SAMN04487885_10421</name>
</gene>
<dbReference type="Pfam" id="PF08402">
    <property type="entry name" value="TOBE_2"/>
    <property type="match status" value="1"/>
</dbReference>
<name>A0A1I2K2W7_9CLOT</name>
<evidence type="ECO:0000256" key="6">
    <source>
        <dbReference type="ARBA" id="ARBA00022967"/>
    </source>
</evidence>
<evidence type="ECO:0000256" key="2">
    <source>
        <dbReference type="ARBA" id="ARBA00022475"/>
    </source>
</evidence>
<dbReference type="GO" id="GO:0015418">
    <property type="term" value="F:ABC-type quaternary ammonium compound transporting activity"/>
    <property type="evidence" value="ECO:0007669"/>
    <property type="project" value="UniProtKB-EC"/>
</dbReference>
<keyword evidence="5 10" id="KW-0067">ATP-binding</keyword>
<dbReference type="PANTHER" id="PTHR42781">
    <property type="entry name" value="SPERMIDINE/PUTRESCINE IMPORT ATP-BINDING PROTEIN POTA"/>
    <property type="match status" value="1"/>
</dbReference>
<dbReference type="AlphaFoldDB" id="A0A1I2K2W7"/>
<dbReference type="InterPro" id="IPR017871">
    <property type="entry name" value="ABC_transporter-like_CS"/>
</dbReference>
<reference evidence="10 11" key="1">
    <citation type="submission" date="2016-10" db="EMBL/GenBank/DDBJ databases">
        <authorList>
            <person name="de Groot N.N."/>
        </authorList>
    </citation>
    <scope>NUCLEOTIDE SEQUENCE [LARGE SCALE GENOMIC DNA]</scope>
    <source>
        <strain evidence="10 11">NLAE-zl-G419</strain>
    </source>
</reference>
<dbReference type="FunFam" id="3.40.50.300:FF:000425">
    <property type="entry name" value="Probable ABC transporter, ATP-binding subunit"/>
    <property type="match status" value="1"/>
</dbReference>
<evidence type="ECO:0000256" key="7">
    <source>
        <dbReference type="ARBA" id="ARBA00023136"/>
    </source>
</evidence>
<dbReference type="eggNOG" id="COG3842">
    <property type="taxonomic scope" value="Bacteria"/>
</dbReference>
<dbReference type="Proteomes" id="UP000182135">
    <property type="component" value="Unassembled WGS sequence"/>
</dbReference>
<dbReference type="InterPro" id="IPR003439">
    <property type="entry name" value="ABC_transporter-like_ATP-bd"/>
</dbReference>
<dbReference type="GO" id="GO:0043190">
    <property type="term" value="C:ATP-binding cassette (ABC) transporter complex"/>
    <property type="evidence" value="ECO:0007669"/>
    <property type="project" value="InterPro"/>
</dbReference>
<keyword evidence="1" id="KW-0813">Transport</keyword>
<dbReference type="RefSeq" id="WP_027637544.1">
    <property type="nucleotide sequence ID" value="NZ_BAAACD010000006.1"/>
</dbReference>
<evidence type="ECO:0000256" key="4">
    <source>
        <dbReference type="ARBA" id="ARBA00022741"/>
    </source>
</evidence>
<evidence type="ECO:0000313" key="11">
    <source>
        <dbReference type="Proteomes" id="UP000182135"/>
    </source>
</evidence>
<evidence type="ECO:0000259" key="9">
    <source>
        <dbReference type="PROSITE" id="PS50893"/>
    </source>
</evidence>
<feature type="domain" description="ABC transporter" evidence="9">
    <location>
        <begin position="4"/>
        <end position="234"/>
    </location>
</feature>
<accession>A0A1I2K2W7</accession>
<keyword evidence="7" id="KW-0472">Membrane</keyword>
<sequence>MSYLKVENLNKKFGSFNALNNINFEINEGEFVCFLGPSGCGKTTLLRIISGLEDETLGKIYLKDEDITNLPPAKRNFGIVFQSYVLFPNMTAGENIAYGLKNKKMPKDKIEEMVNDVLSLVGLLECKDKYPNKLSGGQQQRIAIARSIALSPRVLLLDEPLSALDAKVREHLRREIKNIQSKLGITTIMVTHDQEEALTMSDRIIVMNNSKIEQIGTPEEIYKKPVNKFVADFVGNVNFFELDGEKRAIRPEEVKCSLLEQEDYLKGKIKSVEFRGAFYRIIVDLEVAIKDIMVDIISVKMEEKDFKVGDTIYLKLNDSVAVE</sequence>
<evidence type="ECO:0000256" key="1">
    <source>
        <dbReference type="ARBA" id="ARBA00022448"/>
    </source>
</evidence>
<dbReference type="InterPro" id="IPR003593">
    <property type="entry name" value="AAA+_ATPase"/>
</dbReference>
<dbReference type="PROSITE" id="PS50893">
    <property type="entry name" value="ABC_TRANSPORTER_2"/>
    <property type="match status" value="1"/>
</dbReference>
<evidence type="ECO:0000256" key="8">
    <source>
        <dbReference type="ARBA" id="ARBA00066388"/>
    </source>
</evidence>
<organism evidence="10 11">
    <name type="scientific">Clostridium cadaveris</name>
    <dbReference type="NCBI Taxonomy" id="1529"/>
    <lineage>
        <taxon>Bacteria</taxon>
        <taxon>Bacillati</taxon>
        <taxon>Bacillota</taxon>
        <taxon>Clostridia</taxon>
        <taxon>Eubacteriales</taxon>
        <taxon>Clostridiaceae</taxon>
        <taxon>Clostridium</taxon>
    </lineage>
</organism>